<evidence type="ECO:0000313" key="4">
    <source>
        <dbReference type="Proteomes" id="UP000294927"/>
    </source>
</evidence>
<feature type="signal peptide" evidence="1">
    <location>
        <begin position="1"/>
        <end position="35"/>
    </location>
</feature>
<dbReference type="PANTHER" id="PTHR46825:SF7">
    <property type="entry name" value="D-ALANYL-D-ALANINE CARBOXYPEPTIDASE"/>
    <property type="match status" value="1"/>
</dbReference>
<sequence>MSQDFLAARLWSMKTIIAVVAAAALTLGSGATASAAEPPLDPAKLAAAIAGLPNDDASGALLQVRGADGQWQGTSGVANLHTGQRVPIDGRFRIGSMTKSFTATAALQLVAKGRLDLNRTVQSYVPDVLPTSYPPITIDQLLSYTSGLPGSDIDHKDPTWFLAHRFDTWTPQQLFRVSFHNEDGSVKPLHFTPGTMQNYGNIDYLVLGAVIEKVTGRPYGEAIENGVIRPLHLTATTVPGTNTGIHGPHAHGYELRGDGSCVDITDANPTYQWAAAEMISNAPDLDRFLVALMSGRLLPPAQTRLLFEIPDVDVLNPGEGEPTHAYLGHGLASFPTGDLVFWGKTGDRPGYNNGMAATRDLTRRAVFSVNTLHMGGSTQPVTTRKIIAAVAGLA</sequence>
<dbReference type="EMBL" id="SOCP01000020">
    <property type="protein sequence ID" value="TDV41429.1"/>
    <property type="molecule type" value="Genomic_DNA"/>
</dbReference>
<keyword evidence="3" id="KW-0378">Hydrolase</keyword>
<dbReference type="InterPro" id="IPR050491">
    <property type="entry name" value="AmpC-like"/>
</dbReference>
<evidence type="ECO:0000313" key="3">
    <source>
        <dbReference type="EMBL" id="TDV41429.1"/>
    </source>
</evidence>
<feature type="domain" description="Beta-lactamase-related" evidence="2">
    <location>
        <begin position="56"/>
        <end position="376"/>
    </location>
</feature>
<dbReference type="GO" id="GO:0004180">
    <property type="term" value="F:carboxypeptidase activity"/>
    <property type="evidence" value="ECO:0007669"/>
    <property type="project" value="UniProtKB-KW"/>
</dbReference>
<organism evidence="3 4">
    <name type="scientific">Actinophytocola oryzae</name>
    <dbReference type="NCBI Taxonomy" id="502181"/>
    <lineage>
        <taxon>Bacteria</taxon>
        <taxon>Bacillati</taxon>
        <taxon>Actinomycetota</taxon>
        <taxon>Actinomycetes</taxon>
        <taxon>Pseudonocardiales</taxon>
        <taxon>Pseudonocardiaceae</taxon>
    </lineage>
</organism>
<reference evidence="3 4" key="1">
    <citation type="submission" date="2019-03" db="EMBL/GenBank/DDBJ databases">
        <title>Genomic Encyclopedia of Archaeal and Bacterial Type Strains, Phase II (KMG-II): from individual species to whole genera.</title>
        <authorList>
            <person name="Goeker M."/>
        </authorList>
    </citation>
    <scope>NUCLEOTIDE SEQUENCE [LARGE SCALE GENOMIC DNA]</scope>
    <source>
        <strain evidence="3 4">DSM 45499</strain>
    </source>
</reference>
<dbReference type="Proteomes" id="UP000294927">
    <property type="component" value="Unassembled WGS sequence"/>
</dbReference>
<dbReference type="PANTHER" id="PTHR46825">
    <property type="entry name" value="D-ALANYL-D-ALANINE-CARBOXYPEPTIDASE/ENDOPEPTIDASE AMPH"/>
    <property type="match status" value="1"/>
</dbReference>
<dbReference type="SUPFAM" id="SSF56601">
    <property type="entry name" value="beta-lactamase/transpeptidase-like"/>
    <property type="match status" value="1"/>
</dbReference>
<keyword evidence="4" id="KW-1185">Reference proteome</keyword>
<proteinExistence type="predicted"/>
<dbReference type="InterPro" id="IPR012338">
    <property type="entry name" value="Beta-lactam/transpept-like"/>
</dbReference>
<protein>
    <submittedName>
        <fullName evidence="3">D-alanyl-D-alanine carboxypeptidase</fullName>
    </submittedName>
</protein>
<evidence type="ECO:0000256" key="1">
    <source>
        <dbReference type="SAM" id="SignalP"/>
    </source>
</evidence>
<dbReference type="AlphaFoldDB" id="A0A4R7UX95"/>
<name>A0A4R7UX95_9PSEU</name>
<dbReference type="Gene3D" id="3.40.710.10">
    <property type="entry name" value="DD-peptidase/beta-lactamase superfamily"/>
    <property type="match status" value="1"/>
</dbReference>
<comment type="caution">
    <text evidence="3">The sequence shown here is derived from an EMBL/GenBank/DDBJ whole genome shotgun (WGS) entry which is preliminary data.</text>
</comment>
<feature type="chain" id="PRO_5021009711" evidence="1">
    <location>
        <begin position="36"/>
        <end position="394"/>
    </location>
</feature>
<accession>A0A4R7UX95</accession>
<evidence type="ECO:0000259" key="2">
    <source>
        <dbReference type="Pfam" id="PF00144"/>
    </source>
</evidence>
<keyword evidence="1" id="KW-0732">Signal</keyword>
<gene>
    <name evidence="3" type="ORF">CLV71_120119</name>
</gene>
<keyword evidence="3" id="KW-0645">Protease</keyword>
<dbReference type="InterPro" id="IPR001466">
    <property type="entry name" value="Beta-lactam-related"/>
</dbReference>
<keyword evidence="3" id="KW-0121">Carboxypeptidase</keyword>
<dbReference type="Pfam" id="PF00144">
    <property type="entry name" value="Beta-lactamase"/>
    <property type="match status" value="1"/>
</dbReference>